<dbReference type="PROSITE" id="PS51742">
    <property type="entry name" value="PPC"/>
    <property type="match status" value="1"/>
</dbReference>
<protein>
    <recommendedName>
        <fullName evidence="1">PPC domain-containing protein</fullName>
    </recommendedName>
</protein>
<accession>X1J366</accession>
<dbReference type="SUPFAM" id="SSF117856">
    <property type="entry name" value="AF0104/ALDC/Ptd012-like"/>
    <property type="match status" value="1"/>
</dbReference>
<name>X1J366_9ZZZZ</name>
<dbReference type="InterPro" id="IPR005175">
    <property type="entry name" value="PPC_dom"/>
</dbReference>
<reference evidence="2" key="1">
    <citation type="journal article" date="2014" name="Front. Microbiol.">
        <title>High frequency of phylogenetically diverse reductive dehalogenase-homologous genes in deep subseafloor sedimentary metagenomes.</title>
        <authorList>
            <person name="Kawai M."/>
            <person name="Futagami T."/>
            <person name="Toyoda A."/>
            <person name="Takaki Y."/>
            <person name="Nishi S."/>
            <person name="Hori S."/>
            <person name="Arai W."/>
            <person name="Tsubouchi T."/>
            <person name="Morono Y."/>
            <person name="Uchiyama I."/>
            <person name="Ito T."/>
            <person name="Fujiyama A."/>
            <person name="Inagaki F."/>
            <person name="Takami H."/>
        </authorList>
    </citation>
    <scope>NUCLEOTIDE SEQUENCE</scope>
    <source>
        <strain evidence="2">Expedition CK06-06</strain>
    </source>
</reference>
<dbReference type="PANTHER" id="PTHR34988:SF1">
    <property type="entry name" value="DNA-BINDING PROTEIN"/>
    <property type="match status" value="1"/>
</dbReference>
<dbReference type="EMBL" id="BARU01034486">
    <property type="protein sequence ID" value="GAH64223.1"/>
    <property type="molecule type" value="Genomic_DNA"/>
</dbReference>
<dbReference type="PANTHER" id="PTHR34988">
    <property type="entry name" value="PROTEIN, PUTATIVE-RELATED"/>
    <property type="match status" value="1"/>
</dbReference>
<dbReference type="AlphaFoldDB" id="X1J366"/>
<sequence>MESEALTLKKVHIVRIDPGEDVLVSVREFLARSGVRQGVVLGGYGTLAAHHLHWVVHNRLPPANHFEKGEGGIEILAMNGLVVEGEPHIHVALSTPAGAYGGHLEEGCITYVLCEIFVGEVDGVAMSRERVKVNVPGMGEGEVTRLTFGGR</sequence>
<feature type="domain" description="PPC" evidence="1">
    <location>
        <begin position="6"/>
        <end position="144"/>
    </location>
</feature>
<comment type="caution">
    <text evidence="2">The sequence shown here is derived from an EMBL/GenBank/DDBJ whole genome shotgun (WGS) entry which is preliminary data.</text>
</comment>
<proteinExistence type="predicted"/>
<dbReference type="Pfam" id="PF03479">
    <property type="entry name" value="PCC"/>
    <property type="match status" value="1"/>
</dbReference>
<evidence type="ECO:0000259" key="1">
    <source>
        <dbReference type="PROSITE" id="PS51742"/>
    </source>
</evidence>
<evidence type="ECO:0000313" key="2">
    <source>
        <dbReference type="EMBL" id="GAH64223.1"/>
    </source>
</evidence>
<gene>
    <name evidence="2" type="ORF">S03H2_54133</name>
</gene>
<dbReference type="Gene3D" id="3.30.1330.80">
    <property type="entry name" value="Hypothetical protein, similar to alpha- acetolactate decarboxylase, domain 2"/>
    <property type="match status" value="1"/>
</dbReference>
<dbReference type="CDD" id="cd11378">
    <property type="entry name" value="DUF296"/>
    <property type="match status" value="1"/>
</dbReference>
<organism evidence="2">
    <name type="scientific">marine sediment metagenome</name>
    <dbReference type="NCBI Taxonomy" id="412755"/>
    <lineage>
        <taxon>unclassified sequences</taxon>
        <taxon>metagenomes</taxon>
        <taxon>ecological metagenomes</taxon>
    </lineage>
</organism>